<evidence type="ECO:0000313" key="1">
    <source>
        <dbReference type="EMBL" id="NKI91097.1"/>
    </source>
</evidence>
<accession>A0ABX1HPK2</accession>
<dbReference type="EMBL" id="JAAVTK010000013">
    <property type="protein sequence ID" value="NKI91097.1"/>
    <property type="molecule type" value="Genomic_DNA"/>
</dbReference>
<proteinExistence type="predicted"/>
<sequence length="263" mass="30257">MELYENRVVLFLDILGFQKIIDETVVKEKEQTEKVRHIIEALQEMKNIVSLIPKETSKIVTQFSDSIVVSFKEDDTKEISTFIGNINRMIVALFSKGILCRGAISYGKLFHNDEFVLGPALVEAYQTETEAAIYPRVIFDKSVLDIMKSNYTANSTHSYRAVHFDSTIGLHSKKDSDDKYFIDYFANASQYLENESLVNYYSSMRSIIINGLKHKSAGVKAKYGWMRNKYNKIAKDFIAIDSEEGLFYKRDDIKLITESFKIL</sequence>
<keyword evidence="2" id="KW-1185">Reference proteome</keyword>
<protein>
    <recommendedName>
        <fullName evidence="3">Guanylate cyclase domain-containing protein</fullName>
    </recommendedName>
</protein>
<reference evidence="1 2" key="1">
    <citation type="submission" date="2020-03" db="EMBL/GenBank/DDBJ databases">
        <title>Genomic Encyclopedia of Type Strains, Phase IV (KMG-V): Genome sequencing to study the core and pangenomes of soil and plant-associated prokaryotes.</title>
        <authorList>
            <person name="Whitman W."/>
        </authorList>
    </citation>
    <scope>NUCLEOTIDE SEQUENCE [LARGE SCALE GENOMIC DNA]</scope>
    <source>
        <strain evidence="1 2">1B</strain>
    </source>
</reference>
<dbReference type="Proteomes" id="UP000717634">
    <property type="component" value="Unassembled WGS sequence"/>
</dbReference>
<name>A0ABX1HPK2_9BACT</name>
<organism evidence="1 2">
    <name type="scientific">Hymenobacter artigasi</name>
    <dbReference type="NCBI Taxonomy" id="2719616"/>
    <lineage>
        <taxon>Bacteria</taxon>
        <taxon>Pseudomonadati</taxon>
        <taxon>Bacteroidota</taxon>
        <taxon>Cytophagia</taxon>
        <taxon>Cytophagales</taxon>
        <taxon>Hymenobacteraceae</taxon>
        <taxon>Hymenobacter</taxon>
    </lineage>
</organism>
<dbReference type="RefSeq" id="WP_168674672.1">
    <property type="nucleotide sequence ID" value="NZ_JAAVTK010000013.1"/>
</dbReference>
<evidence type="ECO:0000313" key="2">
    <source>
        <dbReference type="Proteomes" id="UP000717634"/>
    </source>
</evidence>
<comment type="caution">
    <text evidence="1">The sequence shown here is derived from an EMBL/GenBank/DDBJ whole genome shotgun (WGS) entry which is preliminary data.</text>
</comment>
<gene>
    <name evidence="1" type="ORF">HBN54_003709</name>
</gene>
<evidence type="ECO:0008006" key="3">
    <source>
        <dbReference type="Google" id="ProtNLM"/>
    </source>
</evidence>